<dbReference type="SMART" id="SM00530">
    <property type="entry name" value="HTH_XRE"/>
    <property type="match status" value="1"/>
</dbReference>
<dbReference type="SUPFAM" id="SSF47413">
    <property type="entry name" value="lambda repressor-like DNA-binding domains"/>
    <property type="match status" value="1"/>
</dbReference>
<dbReference type="Gene3D" id="1.10.260.40">
    <property type="entry name" value="lambda repressor-like DNA-binding domains"/>
    <property type="match status" value="1"/>
</dbReference>
<evidence type="ECO:0000256" key="3">
    <source>
        <dbReference type="ARBA" id="ARBA00023163"/>
    </source>
</evidence>
<evidence type="ECO:0000313" key="5">
    <source>
        <dbReference type="EMBL" id="CCC73509.1"/>
    </source>
</evidence>
<proteinExistence type="predicted"/>
<accession>G0VPY1</accession>
<gene>
    <name evidence="5" type="ORF">MELS_1288</name>
</gene>
<keyword evidence="6" id="KW-1185">Reference proteome</keyword>
<dbReference type="RefSeq" id="WP_014016240.1">
    <property type="nucleotide sequence ID" value="NC_015873.1"/>
</dbReference>
<dbReference type="eggNOG" id="COG1396">
    <property type="taxonomic scope" value="Bacteria"/>
</dbReference>
<dbReference type="GeneID" id="97490894"/>
<keyword evidence="3" id="KW-0804">Transcription</keyword>
<evidence type="ECO:0000259" key="4">
    <source>
        <dbReference type="PROSITE" id="PS50943"/>
    </source>
</evidence>
<dbReference type="PANTHER" id="PTHR40661:SF1">
    <property type="entry name" value="HTH CRO_C1-TYPE DOMAIN-CONTAINING PROTEIN"/>
    <property type="match status" value="1"/>
</dbReference>
<dbReference type="KEGG" id="med:MELS_1288"/>
<dbReference type="EMBL" id="HE576794">
    <property type="protein sequence ID" value="CCC73509.1"/>
    <property type="molecule type" value="Genomic_DNA"/>
</dbReference>
<dbReference type="HOGENOM" id="CLU_066192_1_10_9"/>
<dbReference type="Pfam" id="PF01381">
    <property type="entry name" value="HTH_3"/>
    <property type="match status" value="1"/>
</dbReference>
<reference evidence="5 6" key="1">
    <citation type="journal article" date="2011" name="J. Bacteriol.">
        <title>Genome Sequence of the Ruminal Bacterium Megasphaera elsdenii.</title>
        <authorList>
            <person name="Marx H."/>
            <person name="Graf A.B."/>
            <person name="Tatto N."/>
            <person name="Thallinger G.G."/>
            <person name="Mattanovich D."/>
            <person name="Sauer M."/>
        </authorList>
    </citation>
    <scope>NUCLEOTIDE SEQUENCE [LARGE SCALE GENOMIC DNA]</scope>
    <source>
        <strain evidence="5 6">DSM 20460</strain>
    </source>
</reference>
<dbReference type="InterPro" id="IPR001387">
    <property type="entry name" value="Cro/C1-type_HTH"/>
</dbReference>
<protein>
    <submittedName>
        <fullName evidence="5">Transcriptional repressor</fullName>
    </submittedName>
</protein>
<keyword evidence="1" id="KW-0805">Transcription regulation</keyword>
<dbReference type="Proteomes" id="UP000010111">
    <property type="component" value="Chromosome"/>
</dbReference>
<name>G0VPY1_MEGEL</name>
<dbReference type="AlphaFoldDB" id="G0VPY1"/>
<dbReference type="STRING" id="1064535.MELS_1288"/>
<dbReference type="CDD" id="cd00093">
    <property type="entry name" value="HTH_XRE"/>
    <property type="match status" value="1"/>
</dbReference>
<dbReference type="PANTHER" id="PTHR40661">
    <property type="match status" value="1"/>
</dbReference>
<dbReference type="GO" id="GO:0003677">
    <property type="term" value="F:DNA binding"/>
    <property type="evidence" value="ECO:0007669"/>
    <property type="project" value="UniProtKB-KW"/>
</dbReference>
<dbReference type="InterPro" id="IPR010982">
    <property type="entry name" value="Lambda_DNA-bd_dom_sf"/>
</dbReference>
<evidence type="ECO:0000256" key="2">
    <source>
        <dbReference type="ARBA" id="ARBA00023125"/>
    </source>
</evidence>
<organism evidence="5 6">
    <name type="scientific">Megasphaera elsdenii DSM 20460</name>
    <dbReference type="NCBI Taxonomy" id="1064535"/>
    <lineage>
        <taxon>Bacteria</taxon>
        <taxon>Bacillati</taxon>
        <taxon>Bacillota</taxon>
        <taxon>Negativicutes</taxon>
        <taxon>Veillonellales</taxon>
        <taxon>Veillonellaceae</taxon>
        <taxon>Megasphaera</taxon>
    </lineage>
</organism>
<evidence type="ECO:0000313" key="6">
    <source>
        <dbReference type="Proteomes" id="UP000010111"/>
    </source>
</evidence>
<feature type="domain" description="HTH cro/C1-type" evidence="4">
    <location>
        <begin position="10"/>
        <end position="64"/>
    </location>
</feature>
<sequence>MENNIFGKRLKQALEYRQMRAVDLARKTGLTRGIISSYINGRWKAKQTNVMLIARALHVSESWLMGYDVRMEPDTDSLTSTLSSDETQLLSLYRTLDDTNKKAVLDFVRFKNLDNEQK</sequence>
<evidence type="ECO:0000256" key="1">
    <source>
        <dbReference type="ARBA" id="ARBA00023015"/>
    </source>
</evidence>
<dbReference type="PROSITE" id="PS50943">
    <property type="entry name" value="HTH_CROC1"/>
    <property type="match status" value="1"/>
</dbReference>
<keyword evidence="2" id="KW-0238">DNA-binding</keyword>